<sequence>MDRFTRNYSIALGAIAVAALLVWFFSTWNPRIAELNEVLKADAELASYPYPFRVVGFDDGVATISSPRSFELPAMTFLGVIDPSLKDKAQDDPAMIAAQNQLIHHQKRSQALIEAQPDVTSVRWKLDRNWYAKQGIDIASLMR</sequence>
<gene>
    <name evidence="2" type="ORF">Thimo_3096</name>
</gene>
<dbReference type="EMBL" id="CP003051">
    <property type="protein sequence ID" value="AGA91780.1"/>
    <property type="molecule type" value="Genomic_DNA"/>
</dbReference>
<evidence type="ECO:0000256" key="1">
    <source>
        <dbReference type="SAM" id="Phobius"/>
    </source>
</evidence>
<dbReference type="Proteomes" id="UP000010816">
    <property type="component" value="Chromosome"/>
</dbReference>
<dbReference type="eggNOG" id="ENOG50333DE">
    <property type="taxonomic scope" value="Bacteria"/>
</dbReference>
<accession>L0H2A0</accession>
<dbReference type="RefSeq" id="WP_015281908.1">
    <property type="nucleotide sequence ID" value="NC_019940.1"/>
</dbReference>
<feature type="transmembrane region" description="Helical" evidence="1">
    <location>
        <begin position="7"/>
        <end position="26"/>
    </location>
</feature>
<name>L0H2A0_9GAMM</name>
<dbReference type="HOGENOM" id="CLU_130452_0_0_6"/>
<evidence type="ECO:0000313" key="3">
    <source>
        <dbReference type="Proteomes" id="UP000010816"/>
    </source>
</evidence>
<keyword evidence="1" id="KW-1133">Transmembrane helix</keyword>
<dbReference type="KEGG" id="tmb:Thimo_3096"/>
<keyword evidence="3" id="KW-1185">Reference proteome</keyword>
<keyword evidence="1" id="KW-0472">Membrane</keyword>
<reference evidence="2 3" key="1">
    <citation type="submission" date="2011-09" db="EMBL/GenBank/DDBJ databases">
        <title>Complete sequence of chromosome of Thioflavicoccus mobilis 8321.</title>
        <authorList>
            <consortium name="US DOE Joint Genome Institute"/>
            <person name="Lucas S."/>
            <person name="Han J."/>
            <person name="Lapidus A."/>
            <person name="Cheng J.-F."/>
            <person name="Goodwin L."/>
            <person name="Pitluck S."/>
            <person name="Peters L."/>
            <person name="Ovchinnikova G."/>
            <person name="Lu M."/>
            <person name="Detter J.C."/>
            <person name="Han C."/>
            <person name="Tapia R."/>
            <person name="Land M."/>
            <person name="Hauser L."/>
            <person name="Kyrpides N."/>
            <person name="Ivanova N."/>
            <person name="Pagani I."/>
            <person name="Vogl K."/>
            <person name="Liu Z."/>
            <person name="Imhoff J."/>
            <person name="Thiel V."/>
            <person name="Frigaard N.-U."/>
            <person name="Bryant D."/>
            <person name="Woyke T."/>
        </authorList>
    </citation>
    <scope>NUCLEOTIDE SEQUENCE [LARGE SCALE GENOMIC DNA]</scope>
    <source>
        <strain evidence="2 3">8321</strain>
    </source>
</reference>
<dbReference type="AlphaFoldDB" id="L0H2A0"/>
<proteinExistence type="predicted"/>
<organism evidence="2 3">
    <name type="scientific">Thioflavicoccus mobilis 8321</name>
    <dbReference type="NCBI Taxonomy" id="765912"/>
    <lineage>
        <taxon>Bacteria</taxon>
        <taxon>Pseudomonadati</taxon>
        <taxon>Pseudomonadota</taxon>
        <taxon>Gammaproteobacteria</taxon>
        <taxon>Chromatiales</taxon>
        <taxon>Chromatiaceae</taxon>
        <taxon>Thioflavicoccus</taxon>
    </lineage>
</organism>
<keyword evidence="1" id="KW-0812">Transmembrane</keyword>
<protein>
    <submittedName>
        <fullName evidence="2">Uncharacterized protein</fullName>
    </submittedName>
</protein>
<dbReference type="OrthoDB" id="9181276at2"/>
<evidence type="ECO:0000313" key="2">
    <source>
        <dbReference type="EMBL" id="AGA91780.1"/>
    </source>
</evidence>